<evidence type="ECO:0000313" key="2">
    <source>
        <dbReference type="Proteomes" id="UP001054945"/>
    </source>
</evidence>
<sequence length="96" mass="10861">MHHRSQCFGYCSFSLIMFPGTTLRKRMGFSAARSRPFFRLQTEEDTNLLSRSFTKGNQMPKSEVFRESVYLEGGAPEWELATNAAPNGRPGTPRLA</sequence>
<reference evidence="1 2" key="1">
    <citation type="submission" date="2021-06" db="EMBL/GenBank/DDBJ databases">
        <title>Caerostris extrusa draft genome.</title>
        <authorList>
            <person name="Kono N."/>
            <person name="Arakawa K."/>
        </authorList>
    </citation>
    <scope>NUCLEOTIDE SEQUENCE [LARGE SCALE GENOMIC DNA]</scope>
</reference>
<dbReference type="Proteomes" id="UP001054945">
    <property type="component" value="Unassembled WGS sequence"/>
</dbReference>
<accession>A0AAV4Y942</accession>
<proteinExistence type="predicted"/>
<keyword evidence="2" id="KW-1185">Reference proteome</keyword>
<evidence type="ECO:0000313" key="1">
    <source>
        <dbReference type="EMBL" id="GIZ03533.1"/>
    </source>
</evidence>
<dbReference type="AlphaFoldDB" id="A0AAV4Y942"/>
<comment type="caution">
    <text evidence="1">The sequence shown here is derived from an EMBL/GenBank/DDBJ whole genome shotgun (WGS) entry which is preliminary data.</text>
</comment>
<gene>
    <name evidence="1" type="ORF">CEXT_114371</name>
</gene>
<protein>
    <submittedName>
        <fullName evidence="1">Uncharacterized protein</fullName>
    </submittedName>
</protein>
<organism evidence="1 2">
    <name type="scientific">Caerostris extrusa</name>
    <name type="common">Bark spider</name>
    <name type="synonym">Caerostris bankana</name>
    <dbReference type="NCBI Taxonomy" id="172846"/>
    <lineage>
        <taxon>Eukaryota</taxon>
        <taxon>Metazoa</taxon>
        <taxon>Ecdysozoa</taxon>
        <taxon>Arthropoda</taxon>
        <taxon>Chelicerata</taxon>
        <taxon>Arachnida</taxon>
        <taxon>Araneae</taxon>
        <taxon>Araneomorphae</taxon>
        <taxon>Entelegynae</taxon>
        <taxon>Araneoidea</taxon>
        <taxon>Araneidae</taxon>
        <taxon>Caerostris</taxon>
    </lineage>
</organism>
<dbReference type="EMBL" id="BPLR01001616">
    <property type="protein sequence ID" value="GIZ03533.1"/>
    <property type="molecule type" value="Genomic_DNA"/>
</dbReference>
<name>A0AAV4Y942_CAEEX</name>